<sequence length="318" mass="36063">MEEGIGAAVIGYEELRHGGFLNKGLKVTHFSERKCYETYLREEELKRMARGEGSSKQATGGPSQPRNWSIVGPSVRNMVREVMHGNDMPRQLNKTLIVLIPKVDCPSSIKEFRPISLLNVVYKLVTKVLTTKMKRLMPLLIGPTQVSFIPGRHITDNIVIAQELIHTMRTVKGKRGYMVIKVDLEKAYDYVRWDYFEETLVIAGFPRLFVKSIMTCVTSATMQLSWNGVLSAEFVPSRGVRQGDPISPYLFVLCMERLALAISCYVNSGQWRPISLGRGKVKIPYLMFADDLLLFDEASHEQVGCVKEVLREFVMRLA</sequence>
<evidence type="ECO:0000256" key="1">
    <source>
        <dbReference type="SAM" id="MobiDB-lite"/>
    </source>
</evidence>
<dbReference type="OrthoDB" id="913448at2759"/>
<dbReference type="SUPFAM" id="SSF56672">
    <property type="entry name" value="DNA/RNA polymerases"/>
    <property type="match status" value="1"/>
</dbReference>
<dbReference type="PROSITE" id="PS50878">
    <property type="entry name" value="RT_POL"/>
    <property type="match status" value="1"/>
</dbReference>
<dbReference type="AlphaFoldDB" id="A0A9N7N8N0"/>
<dbReference type="InterPro" id="IPR052343">
    <property type="entry name" value="Retrotransposon-Effector_Assoc"/>
</dbReference>
<gene>
    <name evidence="3" type="ORF">SHERM_22300</name>
</gene>
<dbReference type="InterPro" id="IPR043502">
    <property type="entry name" value="DNA/RNA_pol_sf"/>
</dbReference>
<dbReference type="CDD" id="cd01650">
    <property type="entry name" value="RT_nLTR_like"/>
    <property type="match status" value="1"/>
</dbReference>
<name>A0A9N7N8N0_STRHE</name>
<evidence type="ECO:0000313" key="4">
    <source>
        <dbReference type="Proteomes" id="UP001153555"/>
    </source>
</evidence>
<dbReference type="PANTHER" id="PTHR46890">
    <property type="entry name" value="NON-LTR RETROLELEMENT REVERSE TRANSCRIPTASE-LIKE PROTEIN-RELATED"/>
    <property type="match status" value="1"/>
</dbReference>
<dbReference type="InterPro" id="IPR000477">
    <property type="entry name" value="RT_dom"/>
</dbReference>
<protein>
    <recommendedName>
        <fullName evidence="2">Reverse transcriptase domain-containing protein</fullName>
    </recommendedName>
</protein>
<keyword evidence="4" id="KW-1185">Reference proteome</keyword>
<dbReference type="PANTHER" id="PTHR46890:SF48">
    <property type="entry name" value="RNA-DIRECTED DNA POLYMERASE"/>
    <property type="match status" value="1"/>
</dbReference>
<feature type="compositionally biased region" description="Polar residues" evidence="1">
    <location>
        <begin position="54"/>
        <end position="67"/>
    </location>
</feature>
<comment type="caution">
    <text evidence="3">The sequence shown here is derived from an EMBL/GenBank/DDBJ whole genome shotgun (WGS) entry which is preliminary data.</text>
</comment>
<feature type="region of interest" description="Disordered" evidence="1">
    <location>
        <begin position="48"/>
        <end position="67"/>
    </location>
</feature>
<proteinExistence type="predicted"/>
<accession>A0A9N7N8N0</accession>
<dbReference type="Proteomes" id="UP001153555">
    <property type="component" value="Unassembled WGS sequence"/>
</dbReference>
<dbReference type="EMBL" id="CACSLK010026072">
    <property type="protein sequence ID" value="CAA0825525.1"/>
    <property type="molecule type" value="Genomic_DNA"/>
</dbReference>
<evidence type="ECO:0000313" key="3">
    <source>
        <dbReference type="EMBL" id="CAA0825525.1"/>
    </source>
</evidence>
<evidence type="ECO:0000259" key="2">
    <source>
        <dbReference type="PROSITE" id="PS50878"/>
    </source>
</evidence>
<reference evidence="3" key="1">
    <citation type="submission" date="2019-12" db="EMBL/GenBank/DDBJ databases">
        <authorList>
            <person name="Scholes J."/>
        </authorList>
    </citation>
    <scope>NUCLEOTIDE SEQUENCE</scope>
</reference>
<dbReference type="Pfam" id="PF00078">
    <property type="entry name" value="RVT_1"/>
    <property type="match status" value="1"/>
</dbReference>
<organism evidence="3 4">
    <name type="scientific">Striga hermonthica</name>
    <name type="common">Purple witchweed</name>
    <name type="synonym">Buchnera hermonthica</name>
    <dbReference type="NCBI Taxonomy" id="68872"/>
    <lineage>
        <taxon>Eukaryota</taxon>
        <taxon>Viridiplantae</taxon>
        <taxon>Streptophyta</taxon>
        <taxon>Embryophyta</taxon>
        <taxon>Tracheophyta</taxon>
        <taxon>Spermatophyta</taxon>
        <taxon>Magnoliopsida</taxon>
        <taxon>eudicotyledons</taxon>
        <taxon>Gunneridae</taxon>
        <taxon>Pentapetalae</taxon>
        <taxon>asterids</taxon>
        <taxon>lamiids</taxon>
        <taxon>Lamiales</taxon>
        <taxon>Orobanchaceae</taxon>
        <taxon>Buchnereae</taxon>
        <taxon>Striga</taxon>
    </lineage>
</organism>
<feature type="domain" description="Reverse transcriptase" evidence="2">
    <location>
        <begin position="81"/>
        <end position="318"/>
    </location>
</feature>